<evidence type="ECO:0000256" key="1">
    <source>
        <dbReference type="SAM" id="MobiDB-lite"/>
    </source>
</evidence>
<evidence type="ECO:0000313" key="4">
    <source>
        <dbReference type="Proteomes" id="UP000799421"/>
    </source>
</evidence>
<dbReference type="Pfam" id="PF13921">
    <property type="entry name" value="Myb_DNA-bind_6"/>
    <property type="match status" value="1"/>
</dbReference>
<dbReference type="PROSITE" id="PS50090">
    <property type="entry name" value="MYB_LIKE"/>
    <property type="match status" value="1"/>
</dbReference>
<dbReference type="Gene3D" id="1.10.10.60">
    <property type="entry name" value="Homeodomain-like"/>
    <property type="match status" value="1"/>
</dbReference>
<name>A0A6A7BTZ6_9PEZI</name>
<gene>
    <name evidence="3" type="ORF">K470DRAFT_130921</name>
</gene>
<feature type="compositionally biased region" description="Pro residues" evidence="1">
    <location>
        <begin position="201"/>
        <end position="212"/>
    </location>
</feature>
<dbReference type="OrthoDB" id="4151352at2759"/>
<dbReference type="PANTHER" id="PTHR23246:SF13">
    <property type="entry name" value="GH12359P"/>
    <property type="match status" value="1"/>
</dbReference>
<accession>A0A6A7BTZ6</accession>
<dbReference type="Proteomes" id="UP000799421">
    <property type="component" value="Unassembled WGS sequence"/>
</dbReference>
<evidence type="ECO:0000313" key="3">
    <source>
        <dbReference type="EMBL" id="KAF2858552.1"/>
    </source>
</evidence>
<dbReference type="InterPro" id="IPR001005">
    <property type="entry name" value="SANT/Myb"/>
</dbReference>
<evidence type="ECO:0000259" key="2">
    <source>
        <dbReference type="PROSITE" id="PS50090"/>
    </source>
</evidence>
<dbReference type="SUPFAM" id="SSF46689">
    <property type="entry name" value="Homeodomain-like"/>
    <property type="match status" value="1"/>
</dbReference>
<reference evidence="3" key="1">
    <citation type="journal article" date="2020" name="Stud. Mycol.">
        <title>101 Dothideomycetes genomes: a test case for predicting lifestyles and emergence of pathogens.</title>
        <authorList>
            <person name="Haridas S."/>
            <person name="Albert R."/>
            <person name="Binder M."/>
            <person name="Bloem J."/>
            <person name="Labutti K."/>
            <person name="Salamov A."/>
            <person name="Andreopoulos B."/>
            <person name="Baker S."/>
            <person name="Barry K."/>
            <person name="Bills G."/>
            <person name="Bluhm B."/>
            <person name="Cannon C."/>
            <person name="Castanera R."/>
            <person name="Culley D."/>
            <person name="Daum C."/>
            <person name="Ezra D."/>
            <person name="Gonzalez J."/>
            <person name="Henrissat B."/>
            <person name="Kuo A."/>
            <person name="Liang C."/>
            <person name="Lipzen A."/>
            <person name="Lutzoni F."/>
            <person name="Magnuson J."/>
            <person name="Mondo S."/>
            <person name="Nolan M."/>
            <person name="Ohm R."/>
            <person name="Pangilinan J."/>
            <person name="Park H.-J."/>
            <person name="Ramirez L."/>
            <person name="Alfaro M."/>
            <person name="Sun H."/>
            <person name="Tritt A."/>
            <person name="Yoshinaga Y."/>
            <person name="Zwiers L.-H."/>
            <person name="Turgeon B."/>
            <person name="Goodwin S."/>
            <person name="Spatafora J."/>
            <person name="Crous P."/>
            <person name="Grigoriev I."/>
        </authorList>
    </citation>
    <scope>NUCLEOTIDE SEQUENCE</scope>
    <source>
        <strain evidence="3">CBS 480.64</strain>
    </source>
</reference>
<dbReference type="InterPro" id="IPR053095">
    <property type="entry name" value="Actin-binding/GATA_Znf"/>
</dbReference>
<dbReference type="PANTHER" id="PTHR23246">
    <property type="entry name" value="NEW-GLUE PROTEIN"/>
    <property type="match status" value="1"/>
</dbReference>
<organism evidence="3 4">
    <name type="scientific">Piedraia hortae CBS 480.64</name>
    <dbReference type="NCBI Taxonomy" id="1314780"/>
    <lineage>
        <taxon>Eukaryota</taxon>
        <taxon>Fungi</taxon>
        <taxon>Dikarya</taxon>
        <taxon>Ascomycota</taxon>
        <taxon>Pezizomycotina</taxon>
        <taxon>Dothideomycetes</taxon>
        <taxon>Dothideomycetidae</taxon>
        <taxon>Capnodiales</taxon>
        <taxon>Piedraiaceae</taxon>
        <taxon>Piedraia</taxon>
    </lineage>
</organism>
<dbReference type="AlphaFoldDB" id="A0A6A7BTZ6"/>
<sequence length="243" mass="26913">MPRELKPYSRTTKTHSAAALPYPTASAQNMHTVASGKAASVWSAADDEILLQARASGMNWHPIARNHFPNKTANACRKRHERLMERRHVEDWDLGRLEALAREYMVLRKEIWEPLAERLGERWVVVEVKCLEMGLKNLQSTARTANRRASAESHGLPAGSGASDHNSDSGIGLGSDGEVDAGHVDKQSWTKPEPAVRSLPQPLPLYEPPPPIRRVSHMRAVSDCTSARCSFTIDSVLSPREDA</sequence>
<keyword evidence="4" id="KW-1185">Reference proteome</keyword>
<feature type="region of interest" description="Disordered" evidence="1">
    <location>
        <begin position="141"/>
        <end position="212"/>
    </location>
</feature>
<proteinExistence type="predicted"/>
<dbReference type="CDD" id="cd00167">
    <property type="entry name" value="SANT"/>
    <property type="match status" value="1"/>
</dbReference>
<protein>
    <recommendedName>
        <fullName evidence="2">Myb-like domain-containing protein</fullName>
    </recommendedName>
</protein>
<dbReference type="InterPro" id="IPR009057">
    <property type="entry name" value="Homeodomain-like_sf"/>
</dbReference>
<feature type="domain" description="Myb-like" evidence="2">
    <location>
        <begin position="42"/>
        <end position="84"/>
    </location>
</feature>
<dbReference type="EMBL" id="MU006008">
    <property type="protein sequence ID" value="KAF2858552.1"/>
    <property type="molecule type" value="Genomic_DNA"/>
</dbReference>